<dbReference type="EMBL" id="CAXKWB010046260">
    <property type="protein sequence ID" value="CAL4163571.1"/>
    <property type="molecule type" value="Genomic_DNA"/>
</dbReference>
<evidence type="ECO:0000313" key="6">
    <source>
        <dbReference type="Proteomes" id="UP001497623"/>
    </source>
</evidence>
<evidence type="ECO:0000256" key="1">
    <source>
        <dbReference type="ARBA" id="ARBA00022572"/>
    </source>
</evidence>
<evidence type="ECO:0000256" key="3">
    <source>
        <dbReference type="PROSITE-ProRule" id="PRU00121"/>
    </source>
</evidence>
<dbReference type="CDD" id="cd00108">
    <property type="entry name" value="KR"/>
    <property type="match status" value="2"/>
</dbReference>
<sequence>GDTTLAPLTCPIVTCPPVEKCDETTPAPPTCPIVTHPPVEKYESIDDCIIGKGGLYSGTWNIAQDGNLCQRWDTQQPHAHSYGPSSNYVEVQNSENYCRNPGEEMPKPWCYTMNENVRWQYCDIPTCRECVSDDVKGGRYSGGQAVTSDGITCQRWDAQEPHGHGWTPSVFPVEHHQVYFENYCRNPDGEPEGPWCYTVDSNVRWSYCGIALCDVKEVDGWTYISNIGATSNSGDDPGNVFSEGGWSHNAGGVPQTLWFKFSEALTIKKYSFSLKNSDNVPTNYIFFGSNSDDCSVESGWTALVEKPSDIGDKVEYVNNYIAFTCYGYKIINSKAGHNMGKLKLYIIA</sequence>
<name>A0AAV2S4A9_MEGNR</name>
<dbReference type="PROSITE" id="PS00021">
    <property type="entry name" value="KRINGLE_1"/>
    <property type="match status" value="2"/>
</dbReference>
<gene>
    <name evidence="5" type="ORF">MNOR_LOCUS32994</name>
</gene>
<dbReference type="PROSITE" id="PS50070">
    <property type="entry name" value="KRINGLE_2"/>
    <property type="match status" value="2"/>
</dbReference>
<dbReference type="InterPro" id="IPR050759">
    <property type="entry name" value="Serine_protease_kringle"/>
</dbReference>
<dbReference type="GO" id="GO:0005615">
    <property type="term" value="C:extracellular space"/>
    <property type="evidence" value="ECO:0007669"/>
    <property type="project" value="TreeGrafter"/>
</dbReference>
<dbReference type="PANTHER" id="PTHR24261">
    <property type="entry name" value="PLASMINOGEN-RELATED"/>
    <property type="match status" value="1"/>
</dbReference>
<dbReference type="AlphaFoldDB" id="A0AAV2S4A9"/>
<feature type="domain" description="Kringle" evidence="4">
    <location>
        <begin position="47"/>
        <end position="127"/>
    </location>
</feature>
<feature type="domain" description="Kringle" evidence="4">
    <location>
        <begin position="136"/>
        <end position="213"/>
    </location>
</feature>
<feature type="non-terminal residue" evidence="5">
    <location>
        <position position="1"/>
    </location>
</feature>
<dbReference type="Proteomes" id="UP001497623">
    <property type="component" value="Unassembled WGS sequence"/>
</dbReference>
<dbReference type="GO" id="GO:0004175">
    <property type="term" value="F:endopeptidase activity"/>
    <property type="evidence" value="ECO:0007669"/>
    <property type="project" value="TreeGrafter"/>
</dbReference>
<dbReference type="InterPro" id="IPR013806">
    <property type="entry name" value="Kringle-like"/>
</dbReference>
<dbReference type="InterPro" id="IPR018056">
    <property type="entry name" value="Kringle_CS"/>
</dbReference>
<reference evidence="5 6" key="1">
    <citation type="submission" date="2024-05" db="EMBL/GenBank/DDBJ databases">
        <authorList>
            <person name="Wallberg A."/>
        </authorList>
    </citation>
    <scope>NUCLEOTIDE SEQUENCE [LARGE SCALE GENOMIC DNA]</scope>
</reference>
<comment type="caution">
    <text evidence="5">The sequence shown here is derived from an EMBL/GenBank/DDBJ whole genome shotgun (WGS) entry which is preliminary data.</text>
</comment>
<evidence type="ECO:0000259" key="4">
    <source>
        <dbReference type="PROSITE" id="PS50070"/>
    </source>
</evidence>
<dbReference type="PRINTS" id="PR00018">
    <property type="entry name" value="KRINGLE"/>
</dbReference>
<dbReference type="Pfam" id="PF00051">
    <property type="entry name" value="Kringle"/>
    <property type="match status" value="2"/>
</dbReference>
<protein>
    <recommendedName>
        <fullName evidence="4">Kringle domain-containing protein</fullName>
    </recommendedName>
</protein>
<organism evidence="5 6">
    <name type="scientific">Meganyctiphanes norvegica</name>
    <name type="common">Northern krill</name>
    <name type="synonym">Thysanopoda norvegica</name>
    <dbReference type="NCBI Taxonomy" id="48144"/>
    <lineage>
        <taxon>Eukaryota</taxon>
        <taxon>Metazoa</taxon>
        <taxon>Ecdysozoa</taxon>
        <taxon>Arthropoda</taxon>
        <taxon>Crustacea</taxon>
        <taxon>Multicrustacea</taxon>
        <taxon>Malacostraca</taxon>
        <taxon>Eumalacostraca</taxon>
        <taxon>Eucarida</taxon>
        <taxon>Euphausiacea</taxon>
        <taxon>Euphausiidae</taxon>
        <taxon>Meganyctiphanes</taxon>
    </lineage>
</organism>
<evidence type="ECO:0000256" key="2">
    <source>
        <dbReference type="ARBA" id="ARBA00023157"/>
    </source>
</evidence>
<dbReference type="GO" id="GO:0005102">
    <property type="term" value="F:signaling receptor binding"/>
    <property type="evidence" value="ECO:0007669"/>
    <property type="project" value="TreeGrafter"/>
</dbReference>
<keyword evidence="6" id="KW-1185">Reference proteome</keyword>
<accession>A0AAV2S4A9</accession>
<evidence type="ECO:0000313" key="5">
    <source>
        <dbReference type="EMBL" id="CAL4163571.1"/>
    </source>
</evidence>
<comment type="caution">
    <text evidence="3">Lacks conserved residue(s) required for the propagation of feature annotation.</text>
</comment>
<dbReference type="InterPro" id="IPR000001">
    <property type="entry name" value="Kringle"/>
</dbReference>
<keyword evidence="2" id="KW-1015">Disulfide bond</keyword>
<proteinExistence type="predicted"/>
<keyword evidence="1 3" id="KW-0420">Kringle</keyword>
<dbReference type="Gene3D" id="2.40.20.10">
    <property type="entry name" value="Plasminogen Kringle 4"/>
    <property type="match status" value="2"/>
</dbReference>
<dbReference type="PANTHER" id="PTHR24261:SF7">
    <property type="entry name" value="KRINGLE DOMAIN-CONTAINING PROTEIN"/>
    <property type="match status" value="1"/>
</dbReference>
<dbReference type="SUPFAM" id="SSF57440">
    <property type="entry name" value="Kringle-like"/>
    <property type="match status" value="2"/>
</dbReference>
<dbReference type="InterPro" id="IPR038178">
    <property type="entry name" value="Kringle_sf"/>
</dbReference>
<dbReference type="SMART" id="SM00130">
    <property type="entry name" value="KR"/>
    <property type="match status" value="2"/>
</dbReference>